<dbReference type="SUPFAM" id="SSF51445">
    <property type="entry name" value="(Trans)glycosidases"/>
    <property type="match status" value="1"/>
</dbReference>
<gene>
    <name evidence="8" type="ORF">ACINKY_07245</name>
</gene>
<dbReference type="InterPro" id="IPR051915">
    <property type="entry name" value="Cellulose_Degrad_GH3"/>
</dbReference>
<evidence type="ECO:0000256" key="1">
    <source>
        <dbReference type="ARBA" id="ARBA00000448"/>
    </source>
</evidence>
<reference evidence="8 9" key="1">
    <citation type="submission" date="2024-11" db="EMBL/GenBank/DDBJ databases">
        <title>Identification and Characterization of a Novel Fosfomycin Bacillithiol Transferase FosB8 in Paenibacillus illinoisensis.</title>
        <authorList>
            <person name="Lu W."/>
        </authorList>
    </citation>
    <scope>NUCLEOTIDE SEQUENCE [LARGE SCALE GENOMIC DNA]</scope>
    <source>
        <strain evidence="8 9">WP77</strain>
    </source>
</reference>
<dbReference type="Proteomes" id="UP001618531">
    <property type="component" value="Unassembled WGS sequence"/>
</dbReference>
<evidence type="ECO:0000256" key="4">
    <source>
        <dbReference type="ARBA" id="ARBA00022729"/>
    </source>
</evidence>
<evidence type="ECO:0000259" key="7">
    <source>
        <dbReference type="SMART" id="SM01217"/>
    </source>
</evidence>
<dbReference type="PANTHER" id="PTHR30620:SF16">
    <property type="entry name" value="LYSOSOMAL BETA GLUCOSIDASE"/>
    <property type="match status" value="1"/>
</dbReference>
<evidence type="ECO:0000313" key="8">
    <source>
        <dbReference type="EMBL" id="MFK0521995.1"/>
    </source>
</evidence>
<keyword evidence="4" id="KW-0732">Signal</keyword>
<protein>
    <recommendedName>
        <fullName evidence="3">beta-glucosidase</fullName>
        <ecNumber evidence="3">3.2.1.21</ecNumber>
    </recommendedName>
</protein>
<dbReference type="InterPro" id="IPR017853">
    <property type="entry name" value="GH"/>
</dbReference>
<dbReference type="SUPFAM" id="SSF52279">
    <property type="entry name" value="Beta-D-glucan exohydrolase, C-terminal domain"/>
    <property type="match status" value="1"/>
</dbReference>
<evidence type="ECO:0000256" key="3">
    <source>
        <dbReference type="ARBA" id="ARBA00012744"/>
    </source>
</evidence>
<dbReference type="SMART" id="SM01217">
    <property type="entry name" value="Fn3_like"/>
    <property type="match status" value="1"/>
</dbReference>
<dbReference type="InterPro" id="IPR013783">
    <property type="entry name" value="Ig-like_fold"/>
</dbReference>
<dbReference type="Pfam" id="PF00933">
    <property type="entry name" value="Glyco_hydro_3"/>
    <property type="match status" value="1"/>
</dbReference>
<evidence type="ECO:0000313" key="9">
    <source>
        <dbReference type="Proteomes" id="UP001618531"/>
    </source>
</evidence>
<dbReference type="RefSeq" id="WP_402872808.1">
    <property type="nucleotide sequence ID" value="NZ_JBIYSL010000001.1"/>
</dbReference>
<dbReference type="InterPro" id="IPR002772">
    <property type="entry name" value="Glyco_hydro_3_C"/>
</dbReference>
<sequence>MKKNYENEIQSLLLKMTIEEKVGQLQQCGPSLVGAFDVSFEELVNMVFDGRISKADFQIMMSTAKQDFHEEDLRAGKIGSYNGLNDAKKANELQKIAVTETRLGIPLLFGYDVIHGYLTVTPIPLAESCAWEPELWKKTARISAEEATAGGVHMTFAPMVDVAKDARWGRVSEGAGEDVLLSSIYGAAKVKGFQGDDLTKEDAMVACVKHFTGYGAAEAGKDYNRVDMSMQRLFEEYLPPFEACIKAGARAVMPAFNDINGMPCTVNSWLLTDILRGNWGFDGMTISDANAIAECVTHGIAENLADAAKQAIEAGLDMDMTSNAYSETLAELIANGDVEEQVLDRAVADILRIKFELGLFDRPYRTSEEREKAAMLKPAYRSLAIEAAEKSIVLLKNENVLPLKNGVKLGLVGELANNREEMTGAWAIKADGEDCVSLVDACKAQGINFIYMAEDTVTSEDCDVYVAAIGESKNQSGEAASRASIELPTEQIDLLKRLIETGKPVIAVLFNGRPLAIPWVADNVHAIVEAWHPGVEAGNAILNILFGIINPSAKLTTTFPYSSGQCPVYYAHINTGRPGGKSKFTSKYLDTPLEPVYPFGYGLSYTTFLYSDLQVRKEQEGIRVSVKVRNTGDRDGTEIIQCYIRDIVAKRVQPVKQLVDFTKIPLQAGVESEVDFLVPYQAMGYYDISMNYVIEEGEFEIFVGGNSVDCLSSRFWL</sequence>
<dbReference type="PANTHER" id="PTHR30620">
    <property type="entry name" value="PERIPLASMIC BETA-GLUCOSIDASE-RELATED"/>
    <property type="match status" value="1"/>
</dbReference>
<evidence type="ECO:0000256" key="5">
    <source>
        <dbReference type="ARBA" id="ARBA00022801"/>
    </source>
</evidence>
<dbReference type="EMBL" id="JBIYSL010000001">
    <property type="protein sequence ID" value="MFK0521995.1"/>
    <property type="molecule type" value="Genomic_DNA"/>
</dbReference>
<dbReference type="InterPro" id="IPR001764">
    <property type="entry name" value="Glyco_hydro_3_N"/>
</dbReference>
<dbReference type="Gene3D" id="2.60.40.10">
    <property type="entry name" value="Immunoglobulins"/>
    <property type="match status" value="1"/>
</dbReference>
<accession>A0ABW8HQR7</accession>
<dbReference type="PRINTS" id="PR00133">
    <property type="entry name" value="GLHYDRLASE3"/>
</dbReference>
<keyword evidence="5 8" id="KW-0378">Hydrolase</keyword>
<comment type="similarity">
    <text evidence="2">Belongs to the glycosyl hydrolase 3 family.</text>
</comment>
<name>A0ABW8HQR7_9BACL</name>
<evidence type="ECO:0000256" key="2">
    <source>
        <dbReference type="ARBA" id="ARBA00005336"/>
    </source>
</evidence>
<dbReference type="Pfam" id="PF01915">
    <property type="entry name" value="Glyco_hydro_3_C"/>
    <property type="match status" value="1"/>
</dbReference>
<dbReference type="Pfam" id="PF14310">
    <property type="entry name" value="Fn3-like"/>
    <property type="match status" value="1"/>
</dbReference>
<dbReference type="GO" id="GO:0016787">
    <property type="term" value="F:hydrolase activity"/>
    <property type="evidence" value="ECO:0007669"/>
    <property type="project" value="UniProtKB-KW"/>
</dbReference>
<dbReference type="EC" id="3.2.1.21" evidence="3"/>
<feature type="domain" description="Fibronectin type III-like" evidence="7">
    <location>
        <begin position="638"/>
        <end position="707"/>
    </location>
</feature>
<evidence type="ECO:0000256" key="6">
    <source>
        <dbReference type="ARBA" id="ARBA00023295"/>
    </source>
</evidence>
<comment type="caution">
    <text evidence="8">The sequence shown here is derived from an EMBL/GenBank/DDBJ whole genome shotgun (WGS) entry which is preliminary data.</text>
</comment>
<dbReference type="InterPro" id="IPR036962">
    <property type="entry name" value="Glyco_hydro_3_N_sf"/>
</dbReference>
<keyword evidence="6" id="KW-0326">Glycosidase</keyword>
<dbReference type="Gene3D" id="3.40.50.1700">
    <property type="entry name" value="Glycoside hydrolase family 3 C-terminal domain"/>
    <property type="match status" value="1"/>
</dbReference>
<dbReference type="Gene3D" id="3.20.20.300">
    <property type="entry name" value="Glycoside hydrolase, family 3, N-terminal domain"/>
    <property type="match status" value="1"/>
</dbReference>
<comment type="catalytic activity">
    <reaction evidence="1">
        <text>Hydrolysis of terminal, non-reducing beta-D-glucosyl residues with release of beta-D-glucose.</text>
        <dbReference type="EC" id="3.2.1.21"/>
    </reaction>
</comment>
<organism evidence="8 9">
    <name type="scientific">Paenibacillus illinoisensis</name>
    <dbReference type="NCBI Taxonomy" id="59845"/>
    <lineage>
        <taxon>Bacteria</taxon>
        <taxon>Bacillati</taxon>
        <taxon>Bacillota</taxon>
        <taxon>Bacilli</taxon>
        <taxon>Bacillales</taxon>
        <taxon>Paenibacillaceae</taxon>
        <taxon>Paenibacillus</taxon>
    </lineage>
</organism>
<dbReference type="InterPro" id="IPR036881">
    <property type="entry name" value="Glyco_hydro_3_C_sf"/>
</dbReference>
<keyword evidence="9" id="KW-1185">Reference proteome</keyword>
<proteinExistence type="inferred from homology"/>
<dbReference type="InterPro" id="IPR026891">
    <property type="entry name" value="Fn3-like"/>
</dbReference>